<sequence length="169" mass="19071">MKHRFRYDTGSGMIPVYETPVPGGMADFIFDIPSHGSGCSTPSSLEGSQLSTNSQQSISNSLSFNLFSEKRPPENLYTPDGHGNSPDCIKLRIKWREYQDRIELLEDELFRIVPCPLPWCLVHQNENQSRSICSPAIETSNKLQPLMDLENQIETPKDTPKNLYPGNQS</sequence>
<gene>
    <name evidence="1" type="ORF">AVEN_133985_1</name>
</gene>
<organism evidence="1 2">
    <name type="scientific">Araneus ventricosus</name>
    <name type="common">Orbweaver spider</name>
    <name type="synonym">Epeira ventricosa</name>
    <dbReference type="NCBI Taxonomy" id="182803"/>
    <lineage>
        <taxon>Eukaryota</taxon>
        <taxon>Metazoa</taxon>
        <taxon>Ecdysozoa</taxon>
        <taxon>Arthropoda</taxon>
        <taxon>Chelicerata</taxon>
        <taxon>Arachnida</taxon>
        <taxon>Araneae</taxon>
        <taxon>Araneomorphae</taxon>
        <taxon>Entelegynae</taxon>
        <taxon>Araneoidea</taxon>
        <taxon>Araneidae</taxon>
        <taxon>Araneus</taxon>
    </lineage>
</organism>
<reference evidence="1 2" key="1">
    <citation type="journal article" date="2019" name="Sci. Rep.">
        <title>Orb-weaving spider Araneus ventricosus genome elucidates the spidroin gene catalogue.</title>
        <authorList>
            <person name="Kono N."/>
            <person name="Nakamura H."/>
            <person name="Ohtoshi R."/>
            <person name="Moran D.A.P."/>
            <person name="Shinohara A."/>
            <person name="Yoshida Y."/>
            <person name="Fujiwara M."/>
            <person name="Mori M."/>
            <person name="Tomita M."/>
            <person name="Arakawa K."/>
        </authorList>
    </citation>
    <scope>NUCLEOTIDE SEQUENCE [LARGE SCALE GENOMIC DNA]</scope>
</reference>
<dbReference type="EMBL" id="BGPR01072416">
    <property type="protein sequence ID" value="GBO45350.1"/>
    <property type="molecule type" value="Genomic_DNA"/>
</dbReference>
<evidence type="ECO:0000313" key="1">
    <source>
        <dbReference type="EMBL" id="GBO45350.1"/>
    </source>
</evidence>
<dbReference type="AlphaFoldDB" id="A0A4Y2X8X6"/>
<accession>A0A4Y2X8X6</accession>
<comment type="caution">
    <text evidence="1">The sequence shown here is derived from an EMBL/GenBank/DDBJ whole genome shotgun (WGS) entry which is preliminary data.</text>
</comment>
<name>A0A4Y2X8X6_ARAVE</name>
<evidence type="ECO:0000313" key="2">
    <source>
        <dbReference type="Proteomes" id="UP000499080"/>
    </source>
</evidence>
<dbReference type="Proteomes" id="UP000499080">
    <property type="component" value="Unassembled WGS sequence"/>
</dbReference>
<proteinExistence type="predicted"/>
<keyword evidence="2" id="KW-1185">Reference proteome</keyword>
<protein>
    <submittedName>
        <fullName evidence="1">Uncharacterized protein</fullName>
    </submittedName>
</protein>